<dbReference type="PANTHER" id="PTHR10855:SF1">
    <property type="entry name" value="26S PROTEASOME NON-ATPASE REGULATORY SUBUNIT 12"/>
    <property type="match status" value="1"/>
</dbReference>
<dbReference type="OrthoDB" id="268763at2759"/>
<dbReference type="Pfam" id="PF22241">
    <property type="entry name" value="PSMD12-CSN4_N"/>
    <property type="match status" value="1"/>
</dbReference>
<dbReference type="PROSITE" id="PS50250">
    <property type="entry name" value="PCI"/>
    <property type="match status" value="1"/>
</dbReference>
<protein>
    <submittedName>
        <fullName evidence="7">PCI domain-containing protein</fullName>
    </submittedName>
</protein>
<keyword evidence="6" id="KW-1185">Reference proteome</keyword>
<dbReference type="InterPro" id="IPR040896">
    <property type="entry name" value="RPN5_C"/>
</dbReference>
<dbReference type="InterPro" id="IPR054559">
    <property type="entry name" value="PSMD12-CSN4-like_N"/>
</dbReference>
<dbReference type="GO" id="GO:0005634">
    <property type="term" value="C:nucleus"/>
    <property type="evidence" value="ECO:0007669"/>
    <property type="project" value="UniProtKB-ARBA"/>
</dbReference>
<evidence type="ECO:0000256" key="1">
    <source>
        <dbReference type="ARBA" id="ARBA00006397"/>
    </source>
</evidence>
<gene>
    <name evidence="5" type="ORF">EVEC_LOCUS982</name>
</gene>
<dbReference type="InterPro" id="IPR036390">
    <property type="entry name" value="WH_DNA-bd_sf"/>
</dbReference>
<dbReference type="WBParaSite" id="EVEC_0000127401-mRNA-1">
    <property type="protein sequence ID" value="EVEC_0000127401-mRNA-1"/>
    <property type="gene ID" value="EVEC_0000127401"/>
</dbReference>
<evidence type="ECO:0000313" key="6">
    <source>
        <dbReference type="Proteomes" id="UP000274131"/>
    </source>
</evidence>
<evidence type="ECO:0000313" key="7">
    <source>
        <dbReference type="WBParaSite" id="EVEC_0000127401-mRNA-1"/>
    </source>
</evidence>
<dbReference type="GO" id="GO:0008541">
    <property type="term" value="C:proteasome regulatory particle, lid subcomplex"/>
    <property type="evidence" value="ECO:0007669"/>
    <property type="project" value="TreeGrafter"/>
</dbReference>
<evidence type="ECO:0000256" key="3">
    <source>
        <dbReference type="SAM" id="MobiDB-lite"/>
    </source>
</evidence>
<dbReference type="PANTHER" id="PTHR10855">
    <property type="entry name" value="26S PROTEASOME NON-ATPASE REGULATORY SUBUNIT 12/COP9 SIGNALOSOME COMPLEX SUBUNIT 4"/>
    <property type="match status" value="1"/>
</dbReference>
<dbReference type="AlphaFoldDB" id="A0A0N4UV26"/>
<proteinExistence type="inferred from homology"/>
<evidence type="ECO:0000259" key="4">
    <source>
        <dbReference type="PROSITE" id="PS50250"/>
    </source>
</evidence>
<comment type="similarity">
    <text evidence="1">Belongs to the proteasome subunit p55 family.</text>
</comment>
<dbReference type="GO" id="GO:0005737">
    <property type="term" value="C:cytoplasm"/>
    <property type="evidence" value="ECO:0007669"/>
    <property type="project" value="TreeGrafter"/>
</dbReference>
<dbReference type="SUPFAM" id="SSF46785">
    <property type="entry name" value="Winged helix' DNA-binding domain"/>
    <property type="match status" value="1"/>
</dbReference>
<dbReference type="InterPro" id="IPR036388">
    <property type="entry name" value="WH-like_DNA-bd_sf"/>
</dbReference>
<sequence>MEQREVSPIRAEKPSKSSEPIPFDEYANIAAQEGDGRLFKMEVDYTSQVDEALPKADAIAKTGNVAAALESLSGLEKQTRIGSDMKSNTRIVQHMVKLCFEGGDWTLLNDTIMLLSKKRSLIKVAITKMVRDCCDMIDRTPDEQVKLKLIETLRTVTAGKIYVEVERARLTGRLVKKLESEGKLDEAATMLLELQVETYGSMEMKEKVGVEFLLEQMRLSVTRKDFIRGSIISKKISTRFFEDKGEVIQDLKLKYYDLMIKIGLSENSYLDVCGYYRAVYDTPRIQADAEKMKRILKCVVLYVLLSPHTNEQWDTLHRIRGIRQLELIPEYKMLLELFVNEEIIAWKACFLFAICKLETILAQYEKLLRVGLPTSRATDVFDSSEKGQERWRDLQTRVGEHNMRMIAKYYTQITFDRMAELLDYPPDEMESFLCNMIVSGAIPDAKIHRPKRIVNLRARKAHIEQLDQWGSSVRKLTDILNKVAHLISKEEMVHRHLEEPQVSA</sequence>
<dbReference type="EMBL" id="UXUI01007155">
    <property type="protein sequence ID" value="VDD85839.1"/>
    <property type="molecule type" value="Genomic_DNA"/>
</dbReference>
<feature type="region of interest" description="Disordered" evidence="3">
    <location>
        <begin position="1"/>
        <end position="22"/>
    </location>
</feature>
<dbReference type="Pfam" id="PF01399">
    <property type="entry name" value="PCI"/>
    <property type="match status" value="1"/>
</dbReference>
<dbReference type="Gene3D" id="1.10.10.10">
    <property type="entry name" value="Winged helix-like DNA-binding domain superfamily/Winged helix DNA-binding domain"/>
    <property type="match status" value="1"/>
</dbReference>
<dbReference type="InterPro" id="IPR000717">
    <property type="entry name" value="PCI_dom"/>
</dbReference>
<keyword evidence="2" id="KW-0647">Proteasome</keyword>
<dbReference type="InterPro" id="IPR040134">
    <property type="entry name" value="PSMD12/CSN4"/>
</dbReference>
<feature type="compositionally biased region" description="Basic and acidic residues" evidence="3">
    <location>
        <begin position="1"/>
        <end position="16"/>
    </location>
</feature>
<reference evidence="5 6" key="2">
    <citation type="submission" date="2018-10" db="EMBL/GenBank/DDBJ databases">
        <authorList>
            <consortium name="Pathogen Informatics"/>
        </authorList>
    </citation>
    <scope>NUCLEOTIDE SEQUENCE [LARGE SCALE GENOMIC DNA]</scope>
</reference>
<organism evidence="7">
    <name type="scientific">Enterobius vermicularis</name>
    <name type="common">Human pinworm</name>
    <dbReference type="NCBI Taxonomy" id="51028"/>
    <lineage>
        <taxon>Eukaryota</taxon>
        <taxon>Metazoa</taxon>
        <taxon>Ecdysozoa</taxon>
        <taxon>Nematoda</taxon>
        <taxon>Chromadorea</taxon>
        <taxon>Rhabditida</taxon>
        <taxon>Spirurina</taxon>
        <taxon>Oxyuridomorpha</taxon>
        <taxon>Oxyuroidea</taxon>
        <taxon>Oxyuridae</taxon>
        <taxon>Enterobius</taxon>
    </lineage>
</organism>
<name>A0A0N4UV26_ENTVE</name>
<reference evidence="7" key="1">
    <citation type="submission" date="2017-02" db="UniProtKB">
        <authorList>
            <consortium name="WormBaseParasite"/>
        </authorList>
    </citation>
    <scope>IDENTIFICATION</scope>
</reference>
<accession>A0A0N4UV26</accession>
<evidence type="ECO:0000313" key="5">
    <source>
        <dbReference type="EMBL" id="VDD85839.1"/>
    </source>
</evidence>
<dbReference type="STRING" id="51028.A0A0N4UV26"/>
<dbReference type="Proteomes" id="UP000274131">
    <property type="component" value="Unassembled WGS sequence"/>
</dbReference>
<feature type="domain" description="PCI" evidence="4">
    <location>
        <begin position="268"/>
        <end position="460"/>
    </location>
</feature>
<evidence type="ECO:0000256" key="2">
    <source>
        <dbReference type="ARBA" id="ARBA00022942"/>
    </source>
</evidence>
<dbReference type="FunFam" id="1.10.10.10:FF:000070">
    <property type="entry name" value="26S proteasome non-ATPase regulatory subunit 12"/>
    <property type="match status" value="1"/>
</dbReference>
<dbReference type="SMART" id="SM00088">
    <property type="entry name" value="PINT"/>
    <property type="match status" value="1"/>
</dbReference>
<dbReference type="Pfam" id="PF18098">
    <property type="entry name" value="RPN5_C"/>
    <property type="match status" value="1"/>
</dbReference>